<sequence length="221" mass="23710">MIEAFKDIKHGGSSYNNIGLERTASQILHHIEDKDSEDSIDSCRRRVLSNARVVYGSSRPLDIITFAATSSRSISAAIVEHHCSGRTFVHCASAKESSRAAAIEHLLVITEDIIQRMFDAQGIESSGWLPLSAQGAVAAGAVAASSNSSRRPSIDVGIPVPAPVPVPMSSMPRSNSEIIRQPVQQVPRSSSDIMYQPSPLSLGRQVVGPRGRVKWNLGSEG</sequence>
<keyword evidence="2" id="KW-1185">Reference proteome</keyword>
<evidence type="ECO:0000313" key="2">
    <source>
        <dbReference type="Proteomes" id="UP000250140"/>
    </source>
</evidence>
<evidence type="ECO:0000313" key="1">
    <source>
        <dbReference type="EMBL" id="OCL05820.1"/>
    </source>
</evidence>
<accession>A0A8E2EWC7</accession>
<dbReference type="Proteomes" id="UP000250140">
    <property type="component" value="Unassembled WGS sequence"/>
</dbReference>
<dbReference type="AlphaFoldDB" id="A0A8E2EWC7"/>
<proteinExistence type="predicted"/>
<name>A0A8E2EWC7_9PEZI</name>
<organism evidence="1 2">
    <name type="scientific">Glonium stellatum</name>
    <dbReference type="NCBI Taxonomy" id="574774"/>
    <lineage>
        <taxon>Eukaryota</taxon>
        <taxon>Fungi</taxon>
        <taxon>Dikarya</taxon>
        <taxon>Ascomycota</taxon>
        <taxon>Pezizomycotina</taxon>
        <taxon>Dothideomycetes</taxon>
        <taxon>Pleosporomycetidae</taxon>
        <taxon>Gloniales</taxon>
        <taxon>Gloniaceae</taxon>
        <taxon>Glonium</taxon>
    </lineage>
</organism>
<protein>
    <submittedName>
        <fullName evidence="1">Uncharacterized protein</fullName>
    </submittedName>
</protein>
<dbReference type="EMBL" id="KV750201">
    <property type="protein sequence ID" value="OCL05820.1"/>
    <property type="molecule type" value="Genomic_DNA"/>
</dbReference>
<reference evidence="1 2" key="1">
    <citation type="journal article" date="2016" name="Nat. Commun.">
        <title>Ectomycorrhizal ecology is imprinted in the genome of the dominant symbiotic fungus Cenococcum geophilum.</title>
        <authorList>
            <consortium name="DOE Joint Genome Institute"/>
            <person name="Peter M."/>
            <person name="Kohler A."/>
            <person name="Ohm R.A."/>
            <person name="Kuo A."/>
            <person name="Krutzmann J."/>
            <person name="Morin E."/>
            <person name="Arend M."/>
            <person name="Barry K.W."/>
            <person name="Binder M."/>
            <person name="Choi C."/>
            <person name="Clum A."/>
            <person name="Copeland A."/>
            <person name="Grisel N."/>
            <person name="Haridas S."/>
            <person name="Kipfer T."/>
            <person name="LaButti K."/>
            <person name="Lindquist E."/>
            <person name="Lipzen A."/>
            <person name="Maire R."/>
            <person name="Meier B."/>
            <person name="Mihaltcheva S."/>
            <person name="Molinier V."/>
            <person name="Murat C."/>
            <person name="Poggeler S."/>
            <person name="Quandt C.A."/>
            <person name="Sperisen C."/>
            <person name="Tritt A."/>
            <person name="Tisserant E."/>
            <person name="Crous P.W."/>
            <person name="Henrissat B."/>
            <person name="Nehls U."/>
            <person name="Egli S."/>
            <person name="Spatafora J.W."/>
            <person name="Grigoriev I.V."/>
            <person name="Martin F.M."/>
        </authorList>
    </citation>
    <scope>NUCLEOTIDE SEQUENCE [LARGE SCALE GENOMIC DNA]</scope>
    <source>
        <strain evidence="1 2">CBS 207.34</strain>
    </source>
</reference>
<gene>
    <name evidence="1" type="ORF">AOQ84DRAFT_432894</name>
</gene>
<dbReference type="OrthoDB" id="3685058at2759"/>